<keyword evidence="4 7" id="KW-0238">DNA-binding</keyword>
<dbReference type="SMART" id="SM00862">
    <property type="entry name" value="Trans_reg_C"/>
    <property type="match status" value="1"/>
</dbReference>
<dbReference type="SUPFAM" id="SSF52172">
    <property type="entry name" value="CheY-like"/>
    <property type="match status" value="1"/>
</dbReference>
<dbReference type="PROSITE" id="PS51755">
    <property type="entry name" value="OMPR_PHOB"/>
    <property type="match status" value="1"/>
</dbReference>
<evidence type="ECO:0000256" key="5">
    <source>
        <dbReference type="ARBA" id="ARBA00023163"/>
    </source>
</evidence>
<feature type="DNA-binding region" description="OmpR/PhoB-type" evidence="7">
    <location>
        <begin position="139"/>
        <end position="237"/>
    </location>
</feature>
<organism evidence="10 11">
    <name type="scientific">Paenibacillus antibioticophila</name>
    <dbReference type="NCBI Taxonomy" id="1274374"/>
    <lineage>
        <taxon>Bacteria</taxon>
        <taxon>Bacillati</taxon>
        <taxon>Bacillota</taxon>
        <taxon>Bacilli</taxon>
        <taxon>Bacillales</taxon>
        <taxon>Paenibacillaceae</taxon>
        <taxon>Paenibacillus</taxon>
    </lineage>
</organism>
<evidence type="ECO:0000313" key="11">
    <source>
        <dbReference type="Proteomes" id="UP000681162"/>
    </source>
</evidence>
<comment type="caution">
    <text evidence="10">The sequence shown here is derived from an EMBL/GenBank/DDBJ whole genome shotgun (WGS) entry which is preliminary data.</text>
</comment>
<dbReference type="CDD" id="cd00383">
    <property type="entry name" value="trans_reg_C"/>
    <property type="match status" value="1"/>
</dbReference>
<dbReference type="Gene3D" id="6.10.250.690">
    <property type="match status" value="1"/>
</dbReference>
<keyword evidence="2" id="KW-0902">Two-component regulatory system</keyword>
<dbReference type="PROSITE" id="PS50110">
    <property type="entry name" value="RESPONSE_REGULATORY"/>
    <property type="match status" value="1"/>
</dbReference>
<feature type="modified residue" description="4-aspartylphosphate" evidence="6">
    <location>
        <position position="54"/>
    </location>
</feature>
<accession>A0A919XUW3</accession>
<dbReference type="InterPro" id="IPR011006">
    <property type="entry name" value="CheY-like_superfamily"/>
</dbReference>
<dbReference type="GO" id="GO:0006355">
    <property type="term" value="P:regulation of DNA-templated transcription"/>
    <property type="evidence" value="ECO:0007669"/>
    <property type="project" value="InterPro"/>
</dbReference>
<protein>
    <submittedName>
        <fullName evidence="10">Transcriptional regulatory protein YkoG</fullName>
    </submittedName>
</protein>
<keyword evidence="1 6" id="KW-0597">Phosphoprotein</keyword>
<dbReference type="FunFam" id="1.10.10.10:FF:000005">
    <property type="entry name" value="Two-component system response regulator"/>
    <property type="match status" value="1"/>
</dbReference>
<sequence length="239" mass="26372">MSETTILVVEDERKIARLLQIELESEGYAVNLAPDGVEGWASYKAGGISLVLLDVMLPGISGVDLLQRIRAVDAETPVIMLTAKGSVTDKVTGLDLGANDYVTKPFDMEELLARIRVLLRKAPSTNGTQAAGGPGPDPDEWLCAADLRLNEATRQVERAGQEIVLTQREFDLLAVLLRHKRLVLGREQLLNQVWGFEYTGNTNVVDVYIRYVRKKVDEGFSPELIHTVRGVGYVLRDAT</sequence>
<evidence type="ECO:0000313" key="10">
    <source>
        <dbReference type="EMBL" id="GIO39454.1"/>
    </source>
</evidence>
<evidence type="ECO:0000259" key="9">
    <source>
        <dbReference type="PROSITE" id="PS51755"/>
    </source>
</evidence>
<dbReference type="InterPro" id="IPR001867">
    <property type="entry name" value="OmpR/PhoB-type_DNA-bd"/>
</dbReference>
<gene>
    <name evidence="10" type="primary">ykoG</name>
    <name evidence="10" type="ORF">J41TS12_43150</name>
</gene>
<proteinExistence type="predicted"/>
<feature type="domain" description="Response regulatory" evidence="8">
    <location>
        <begin position="5"/>
        <end position="119"/>
    </location>
</feature>
<dbReference type="Proteomes" id="UP000681162">
    <property type="component" value="Unassembled WGS sequence"/>
</dbReference>
<keyword evidence="3" id="KW-0805">Transcription regulation</keyword>
<dbReference type="Pfam" id="PF00072">
    <property type="entry name" value="Response_reg"/>
    <property type="match status" value="1"/>
</dbReference>
<dbReference type="EMBL" id="BORR01000022">
    <property type="protein sequence ID" value="GIO39454.1"/>
    <property type="molecule type" value="Genomic_DNA"/>
</dbReference>
<dbReference type="InterPro" id="IPR039420">
    <property type="entry name" value="WalR-like"/>
</dbReference>
<dbReference type="RefSeq" id="WP_212942749.1">
    <property type="nucleotide sequence ID" value="NZ_BORR01000022.1"/>
</dbReference>
<dbReference type="GO" id="GO:0005829">
    <property type="term" value="C:cytosol"/>
    <property type="evidence" value="ECO:0007669"/>
    <property type="project" value="TreeGrafter"/>
</dbReference>
<keyword evidence="11" id="KW-1185">Reference proteome</keyword>
<evidence type="ECO:0000256" key="4">
    <source>
        <dbReference type="ARBA" id="ARBA00023125"/>
    </source>
</evidence>
<evidence type="ECO:0000256" key="7">
    <source>
        <dbReference type="PROSITE-ProRule" id="PRU01091"/>
    </source>
</evidence>
<evidence type="ECO:0000259" key="8">
    <source>
        <dbReference type="PROSITE" id="PS50110"/>
    </source>
</evidence>
<evidence type="ECO:0000256" key="3">
    <source>
        <dbReference type="ARBA" id="ARBA00023015"/>
    </source>
</evidence>
<dbReference type="PANTHER" id="PTHR48111:SF22">
    <property type="entry name" value="REGULATOR OF RPOS"/>
    <property type="match status" value="1"/>
</dbReference>
<dbReference type="InterPro" id="IPR036388">
    <property type="entry name" value="WH-like_DNA-bd_sf"/>
</dbReference>
<keyword evidence="5" id="KW-0804">Transcription</keyword>
<reference evidence="10 11" key="1">
    <citation type="submission" date="2021-03" db="EMBL/GenBank/DDBJ databases">
        <title>Antimicrobial resistance genes in bacteria isolated from Japanese honey, and their potential for conferring macrolide and lincosamide resistance in the American foulbrood pathogen Paenibacillus larvae.</title>
        <authorList>
            <person name="Okamoto M."/>
            <person name="Kumagai M."/>
            <person name="Kanamori H."/>
            <person name="Takamatsu D."/>
        </authorList>
    </citation>
    <scope>NUCLEOTIDE SEQUENCE [LARGE SCALE GENOMIC DNA]</scope>
    <source>
        <strain evidence="10 11">J41TS12</strain>
    </source>
</reference>
<dbReference type="Gene3D" id="3.40.50.2300">
    <property type="match status" value="1"/>
</dbReference>
<dbReference type="InterPro" id="IPR001789">
    <property type="entry name" value="Sig_transdc_resp-reg_receiver"/>
</dbReference>
<dbReference type="PANTHER" id="PTHR48111">
    <property type="entry name" value="REGULATOR OF RPOS"/>
    <property type="match status" value="1"/>
</dbReference>
<dbReference type="Pfam" id="PF00486">
    <property type="entry name" value="Trans_reg_C"/>
    <property type="match status" value="1"/>
</dbReference>
<dbReference type="CDD" id="cd17574">
    <property type="entry name" value="REC_OmpR"/>
    <property type="match status" value="1"/>
</dbReference>
<name>A0A919XUW3_9BACL</name>
<dbReference type="GO" id="GO:0032993">
    <property type="term" value="C:protein-DNA complex"/>
    <property type="evidence" value="ECO:0007669"/>
    <property type="project" value="TreeGrafter"/>
</dbReference>
<evidence type="ECO:0000256" key="2">
    <source>
        <dbReference type="ARBA" id="ARBA00023012"/>
    </source>
</evidence>
<dbReference type="AlphaFoldDB" id="A0A919XUW3"/>
<dbReference type="SMART" id="SM00448">
    <property type="entry name" value="REC"/>
    <property type="match status" value="1"/>
</dbReference>
<dbReference type="FunFam" id="3.40.50.2300:FF:000001">
    <property type="entry name" value="DNA-binding response regulator PhoB"/>
    <property type="match status" value="1"/>
</dbReference>
<evidence type="ECO:0000256" key="1">
    <source>
        <dbReference type="ARBA" id="ARBA00022553"/>
    </source>
</evidence>
<dbReference type="Gene3D" id="1.10.10.10">
    <property type="entry name" value="Winged helix-like DNA-binding domain superfamily/Winged helix DNA-binding domain"/>
    <property type="match status" value="1"/>
</dbReference>
<evidence type="ECO:0000256" key="6">
    <source>
        <dbReference type="PROSITE-ProRule" id="PRU00169"/>
    </source>
</evidence>
<dbReference type="GO" id="GO:0000976">
    <property type="term" value="F:transcription cis-regulatory region binding"/>
    <property type="evidence" value="ECO:0007669"/>
    <property type="project" value="TreeGrafter"/>
</dbReference>
<dbReference type="GO" id="GO:0000156">
    <property type="term" value="F:phosphorelay response regulator activity"/>
    <property type="evidence" value="ECO:0007669"/>
    <property type="project" value="TreeGrafter"/>
</dbReference>
<feature type="domain" description="OmpR/PhoB-type" evidence="9">
    <location>
        <begin position="139"/>
        <end position="237"/>
    </location>
</feature>